<dbReference type="PaxDb" id="2903-EOD12255"/>
<accession>A0A0D3ILX0</accession>
<feature type="transmembrane region" description="Helical" evidence="7">
    <location>
        <begin position="74"/>
        <end position="97"/>
    </location>
</feature>
<organism evidence="8 9">
    <name type="scientific">Emiliania huxleyi (strain CCMP1516)</name>
    <dbReference type="NCBI Taxonomy" id="280463"/>
    <lineage>
        <taxon>Eukaryota</taxon>
        <taxon>Haptista</taxon>
        <taxon>Haptophyta</taxon>
        <taxon>Prymnesiophyceae</taxon>
        <taxon>Isochrysidales</taxon>
        <taxon>Noelaerhabdaceae</taxon>
        <taxon>Emiliania</taxon>
    </lineage>
</organism>
<comment type="similarity">
    <text evidence="2">Belongs to the bile acid:sodium symporter (BASS) (TC 2.A.28) family.</text>
</comment>
<evidence type="ECO:0000256" key="4">
    <source>
        <dbReference type="ARBA" id="ARBA00022989"/>
    </source>
</evidence>
<feature type="transmembrane region" description="Helical" evidence="7">
    <location>
        <begin position="210"/>
        <end position="234"/>
    </location>
</feature>
<dbReference type="PANTHER" id="PTHR10361:SF28">
    <property type="entry name" value="P3 PROTEIN-RELATED"/>
    <property type="match status" value="1"/>
</dbReference>
<reference evidence="8" key="2">
    <citation type="submission" date="2024-10" db="UniProtKB">
        <authorList>
            <consortium name="EnsemblProtists"/>
        </authorList>
    </citation>
    <scope>IDENTIFICATION</scope>
</reference>
<dbReference type="InterPro" id="IPR002657">
    <property type="entry name" value="BilAc:Na_symport/Acr3"/>
</dbReference>
<sequence length="274" mass="28551">MLTIALLPGGPMANVIAVLAGANTDLNACLTATEQCVSVVLVSLGLLVVYPLAFDASQVVHIPYRQLASSLASTVYPLGLGMLASWRISLLPAVRAASDEQKRRWRGRLHVAVLSVFAVTVLSNLFARPDPSSASLQGARSVLLPRVTLVASACFALLVLATGAGLACLLPGQPAKNRTSMILEVGIRDIALALPLLTFGLPSLPLAEQLQVLCAALFAAALTNAGTVVVALAYGAPTWSLVRHCKRAKPDDPAAETRSDTSDEGSGLTAHMQL</sequence>
<dbReference type="Gene3D" id="1.20.1530.20">
    <property type="match status" value="1"/>
</dbReference>
<keyword evidence="4 7" id="KW-1133">Transmembrane helix</keyword>
<feature type="transmembrane region" description="Helical" evidence="7">
    <location>
        <begin position="36"/>
        <end position="54"/>
    </location>
</feature>
<dbReference type="InterPro" id="IPR004710">
    <property type="entry name" value="Bilac:Na_transpt"/>
</dbReference>
<dbReference type="AlphaFoldDB" id="A0A0D3ILX0"/>
<dbReference type="Pfam" id="PF01758">
    <property type="entry name" value="SBF"/>
    <property type="match status" value="1"/>
</dbReference>
<feature type="transmembrane region" description="Helical" evidence="7">
    <location>
        <begin position="109"/>
        <end position="127"/>
    </location>
</feature>
<dbReference type="InterPro" id="IPR038770">
    <property type="entry name" value="Na+/solute_symporter_sf"/>
</dbReference>
<evidence type="ECO:0000256" key="2">
    <source>
        <dbReference type="ARBA" id="ARBA00006528"/>
    </source>
</evidence>
<dbReference type="PANTHER" id="PTHR10361">
    <property type="entry name" value="SODIUM-BILE ACID COTRANSPORTER"/>
    <property type="match status" value="1"/>
</dbReference>
<comment type="subcellular location">
    <subcellularLocation>
        <location evidence="1">Membrane</location>
        <topology evidence="1">Multi-pass membrane protein</topology>
    </subcellularLocation>
</comment>
<keyword evidence="3 7" id="KW-0812">Transmembrane</keyword>
<evidence type="ECO:0000256" key="3">
    <source>
        <dbReference type="ARBA" id="ARBA00022692"/>
    </source>
</evidence>
<feature type="region of interest" description="Disordered" evidence="6">
    <location>
        <begin position="250"/>
        <end position="274"/>
    </location>
</feature>
<evidence type="ECO:0000256" key="6">
    <source>
        <dbReference type="SAM" id="MobiDB-lite"/>
    </source>
</evidence>
<evidence type="ECO:0000313" key="9">
    <source>
        <dbReference type="Proteomes" id="UP000013827"/>
    </source>
</evidence>
<evidence type="ECO:0000313" key="8">
    <source>
        <dbReference type="EnsemblProtists" id="EOD12255"/>
    </source>
</evidence>
<dbReference type="HOGENOM" id="CLU_1017187_0_0_1"/>
<dbReference type="RefSeq" id="XP_005764684.1">
    <property type="nucleotide sequence ID" value="XM_005764627.1"/>
</dbReference>
<reference evidence="9" key="1">
    <citation type="journal article" date="2013" name="Nature">
        <title>Pan genome of the phytoplankton Emiliania underpins its global distribution.</title>
        <authorList>
            <person name="Read B.A."/>
            <person name="Kegel J."/>
            <person name="Klute M.J."/>
            <person name="Kuo A."/>
            <person name="Lefebvre S.C."/>
            <person name="Maumus F."/>
            <person name="Mayer C."/>
            <person name="Miller J."/>
            <person name="Monier A."/>
            <person name="Salamov A."/>
            <person name="Young J."/>
            <person name="Aguilar M."/>
            <person name="Claverie J.M."/>
            <person name="Frickenhaus S."/>
            <person name="Gonzalez K."/>
            <person name="Herman E.K."/>
            <person name="Lin Y.C."/>
            <person name="Napier J."/>
            <person name="Ogata H."/>
            <person name="Sarno A.F."/>
            <person name="Shmutz J."/>
            <person name="Schroeder D."/>
            <person name="de Vargas C."/>
            <person name="Verret F."/>
            <person name="von Dassow P."/>
            <person name="Valentin K."/>
            <person name="Van de Peer Y."/>
            <person name="Wheeler G."/>
            <person name="Dacks J.B."/>
            <person name="Delwiche C.F."/>
            <person name="Dyhrman S.T."/>
            <person name="Glockner G."/>
            <person name="John U."/>
            <person name="Richards T."/>
            <person name="Worden A.Z."/>
            <person name="Zhang X."/>
            <person name="Grigoriev I.V."/>
            <person name="Allen A.E."/>
            <person name="Bidle K."/>
            <person name="Borodovsky M."/>
            <person name="Bowler C."/>
            <person name="Brownlee C."/>
            <person name="Cock J.M."/>
            <person name="Elias M."/>
            <person name="Gladyshev V.N."/>
            <person name="Groth M."/>
            <person name="Guda C."/>
            <person name="Hadaegh A."/>
            <person name="Iglesias-Rodriguez M.D."/>
            <person name="Jenkins J."/>
            <person name="Jones B.M."/>
            <person name="Lawson T."/>
            <person name="Leese F."/>
            <person name="Lindquist E."/>
            <person name="Lobanov A."/>
            <person name="Lomsadze A."/>
            <person name="Malik S.B."/>
            <person name="Marsh M.E."/>
            <person name="Mackinder L."/>
            <person name="Mock T."/>
            <person name="Mueller-Roeber B."/>
            <person name="Pagarete A."/>
            <person name="Parker M."/>
            <person name="Probert I."/>
            <person name="Quesneville H."/>
            <person name="Raines C."/>
            <person name="Rensing S.A."/>
            <person name="Riano-Pachon D.M."/>
            <person name="Richier S."/>
            <person name="Rokitta S."/>
            <person name="Shiraiwa Y."/>
            <person name="Soanes D.M."/>
            <person name="van der Giezen M."/>
            <person name="Wahlund T.M."/>
            <person name="Williams B."/>
            <person name="Wilson W."/>
            <person name="Wolfe G."/>
            <person name="Wurch L.L."/>
        </authorList>
    </citation>
    <scope>NUCLEOTIDE SEQUENCE</scope>
</reference>
<feature type="transmembrane region" description="Helical" evidence="7">
    <location>
        <begin position="182"/>
        <end position="204"/>
    </location>
</feature>
<keyword evidence="5 7" id="KW-0472">Membrane</keyword>
<dbReference type="GO" id="GO:0016020">
    <property type="term" value="C:membrane"/>
    <property type="evidence" value="ECO:0007669"/>
    <property type="project" value="UniProtKB-SubCell"/>
</dbReference>
<name>A0A0D3ILX0_EMIH1</name>
<keyword evidence="9" id="KW-1185">Reference proteome</keyword>
<protein>
    <submittedName>
        <fullName evidence="8">Uncharacterized protein</fullName>
    </submittedName>
</protein>
<dbReference type="EnsemblProtists" id="EOD12255">
    <property type="protein sequence ID" value="EOD12255"/>
    <property type="gene ID" value="EMIHUDRAFT_470841"/>
</dbReference>
<evidence type="ECO:0000256" key="1">
    <source>
        <dbReference type="ARBA" id="ARBA00004141"/>
    </source>
</evidence>
<dbReference type="KEGG" id="ehx:EMIHUDRAFT_470841"/>
<feature type="compositionally biased region" description="Basic and acidic residues" evidence="6">
    <location>
        <begin position="250"/>
        <end position="261"/>
    </location>
</feature>
<evidence type="ECO:0000256" key="5">
    <source>
        <dbReference type="ARBA" id="ARBA00023136"/>
    </source>
</evidence>
<evidence type="ECO:0000256" key="7">
    <source>
        <dbReference type="SAM" id="Phobius"/>
    </source>
</evidence>
<feature type="transmembrane region" description="Helical" evidence="7">
    <location>
        <begin position="6"/>
        <end position="24"/>
    </location>
</feature>
<dbReference type="GeneID" id="17258403"/>
<proteinExistence type="inferred from homology"/>
<feature type="transmembrane region" description="Helical" evidence="7">
    <location>
        <begin position="147"/>
        <end position="170"/>
    </location>
</feature>
<dbReference type="Proteomes" id="UP000013827">
    <property type="component" value="Unassembled WGS sequence"/>
</dbReference>